<name>A0A955I1N3_9BACT</name>
<sequence>MKRVLSISLIGLYLLLPGVALAAPPPRIDGLTAIFDRIMALLLPFGGLLALGYMVYGGYVWMMSGGDPAKVKKAQGILTWAVLGLIFLSIFGMILFSVVKFLET</sequence>
<feature type="transmembrane region" description="Helical" evidence="1">
    <location>
        <begin position="77"/>
        <end position="99"/>
    </location>
</feature>
<dbReference type="Pfam" id="PF18895">
    <property type="entry name" value="T4SS_pilin"/>
    <property type="match status" value="1"/>
</dbReference>
<proteinExistence type="predicted"/>
<evidence type="ECO:0000313" key="3">
    <source>
        <dbReference type="EMBL" id="MCA9376995.1"/>
    </source>
</evidence>
<dbReference type="EMBL" id="JAGQLN010000013">
    <property type="protein sequence ID" value="MCA9376995.1"/>
    <property type="molecule type" value="Genomic_DNA"/>
</dbReference>
<dbReference type="InterPro" id="IPR043993">
    <property type="entry name" value="T4SS_pilin"/>
</dbReference>
<keyword evidence="1" id="KW-1133">Transmembrane helix</keyword>
<gene>
    <name evidence="3" type="ORF">KC685_03690</name>
</gene>
<accession>A0A955I1N3</accession>
<organism evidence="3 4">
    <name type="scientific">Candidatus Dojkabacteria bacterium</name>
    <dbReference type="NCBI Taxonomy" id="2099670"/>
    <lineage>
        <taxon>Bacteria</taxon>
        <taxon>Candidatus Dojkabacteria</taxon>
    </lineage>
</organism>
<feature type="signal peptide" evidence="2">
    <location>
        <begin position="1"/>
        <end position="22"/>
    </location>
</feature>
<feature type="chain" id="PRO_5037832274" description="CD225/dispanin family protein" evidence="2">
    <location>
        <begin position="23"/>
        <end position="104"/>
    </location>
</feature>
<keyword evidence="1" id="KW-0812">Transmembrane</keyword>
<evidence type="ECO:0000256" key="2">
    <source>
        <dbReference type="SAM" id="SignalP"/>
    </source>
</evidence>
<feature type="transmembrane region" description="Helical" evidence="1">
    <location>
        <begin position="38"/>
        <end position="56"/>
    </location>
</feature>
<reference evidence="3" key="2">
    <citation type="journal article" date="2021" name="Microbiome">
        <title>Successional dynamics and alternative stable states in a saline activated sludge microbial community over 9 years.</title>
        <authorList>
            <person name="Wang Y."/>
            <person name="Ye J."/>
            <person name="Ju F."/>
            <person name="Liu L."/>
            <person name="Boyd J.A."/>
            <person name="Deng Y."/>
            <person name="Parks D.H."/>
            <person name="Jiang X."/>
            <person name="Yin X."/>
            <person name="Woodcroft B.J."/>
            <person name="Tyson G.W."/>
            <person name="Hugenholtz P."/>
            <person name="Polz M.F."/>
            <person name="Zhang T."/>
        </authorList>
    </citation>
    <scope>NUCLEOTIDE SEQUENCE</scope>
    <source>
        <strain evidence="3">HKST-UBA17</strain>
    </source>
</reference>
<comment type="caution">
    <text evidence="3">The sequence shown here is derived from an EMBL/GenBank/DDBJ whole genome shotgun (WGS) entry which is preliminary data.</text>
</comment>
<evidence type="ECO:0008006" key="5">
    <source>
        <dbReference type="Google" id="ProtNLM"/>
    </source>
</evidence>
<protein>
    <recommendedName>
        <fullName evidence="5">CD225/dispanin family protein</fullName>
    </recommendedName>
</protein>
<dbReference type="AlphaFoldDB" id="A0A955I1N3"/>
<reference evidence="3" key="1">
    <citation type="submission" date="2020-04" db="EMBL/GenBank/DDBJ databases">
        <authorList>
            <person name="Zhang T."/>
        </authorList>
    </citation>
    <scope>NUCLEOTIDE SEQUENCE</scope>
    <source>
        <strain evidence="3">HKST-UBA17</strain>
    </source>
</reference>
<keyword evidence="1" id="KW-0472">Membrane</keyword>
<dbReference type="Proteomes" id="UP000741282">
    <property type="component" value="Unassembled WGS sequence"/>
</dbReference>
<evidence type="ECO:0000313" key="4">
    <source>
        <dbReference type="Proteomes" id="UP000741282"/>
    </source>
</evidence>
<evidence type="ECO:0000256" key="1">
    <source>
        <dbReference type="SAM" id="Phobius"/>
    </source>
</evidence>
<keyword evidence="2" id="KW-0732">Signal</keyword>